<keyword evidence="2" id="KW-1185">Reference proteome</keyword>
<organism evidence="1 2">
    <name type="scientific">Bhargavaea changchunensis</name>
    <dbReference type="NCBI Taxonomy" id="2134037"/>
    <lineage>
        <taxon>Bacteria</taxon>
        <taxon>Bacillati</taxon>
        <taxon>Bacillota</taxon>
        <taxon>Bacilli</taxon>
        <taxon>Bacillales</taxon>
        <taxon>Caryophanaceae</taxon>
        <taxon>Bhargavaea</taxon>
    </lineage>
</organism>
<name>A0ABW2NE60_9BACL</name>
<sequence>MASFNYRTTVIGKEYKTEYEITDRLAKKFLQSLYIEDEESWQSELPYSIFLTYHVWNNTIGNPVPGTIHLKQKNENFKRAKIGDRFEVTVKVKDKYQSKGRDYLILETSFNKEGTLYCIENTTYLWGFANG</sequence>
<reference evidence="2" key="1">
    <citation type="journal article" date="2019" name="Int. J. Syst. Evol. Microbiol.">
        <title>The Global Catalogue of Microorganisms (GCM) 10K type strain sequencing project: providing services to taxonomists for standard genome sequencing and annotation.</title>
        <authorList>
            <consortium name="The Broad Institute Genomics Platform"/>
            <consortium name="The Broad Institute Genome Sequencing Center for Infectious Disease"/>
            <person name="Wu L."/>
            <person name="Ma J."/>
        </authorList>
    </citation>
    <scope>NUCLEOTIDE SEQUENCE [LARGE SCALE GENOMIC DNA]</scope>
    <source>
        <strain evidence="2">JCM 4738</strain>
    </source>
</reference>
<proteinExistence type="predicted"/>
<evidence type="ECO:0008006" key="3">
    <source>
        <dbReference type="Google" id="ProtNLM"/>
    </source>
</evidence>
<protein>
    <recommendedName>
        <fullName evidence="3">MaoC like domain-containing protein</fullName>
    </recommendedName>
</protein>
<dbReference type="Proteomes" id="UP001596483">
    <property type="component" value="Unassembled WGS sequence"/>
</dbReference>
<dbReference type="RefSeq" id="WP_157296212.1">
    <property type="nucleotide sequence ID" value="NZ_JBHTCT010000005.1"/>
</dbReference>
<accession>A0ABW2NE60</accession>
<evidence type="ECO:0000313" key="2">
    <source>
        <dbReference type="Proteomes" id="UP001596483"/>
    </source>
</evidence>
<gene>
    <name evidence="1" type="ORF">ACFQQH_03215</name>
</gene>
<dbReference type="EMBL" id="JBHTCT010000005">
    <property type="protein sequence ID" value="MFC7364174.1"/>
    <property type="molecule type" value="Genomic_DNA"/>
</dbReference>
<evidence type="ECO:0000313" key="1">
    <source>
        <dbReference type="EMBL" id="MFC7364174.1"/>
    </source>
</evidence>
<dbReference type="Gene3D" id="3.10.129.10">
    <property type="entry name" value="Hotdog Thioesterase"/>
    <property type="match status" value="1"/>
</dbReference>
<comment type="caution">
    <text evidence="1">The sequence shown here is derived from an EMBL/GenBank/DDBJ whole genome shotgun (WGS) entry which is preliminary data.</text>
</comment>